<gene>
    <name evidence="1" type="ORF">SEA_BRICOLE_131</name>
</gene>
<sequence length="112" mass="11959">MSDTPPAPVSASGRWVKIGSASVDSGTLAVIDPCYVIGKGEEIYGWNDYDSLHEPYCDNLGVQFSSGFGDGAYEVWAWIVDMGDGFMGGERVAEVRVCLISACEDGDDDGDH</sequence>
<name>A0A0M4RAB2_9CAUD</name>
<accession>A0A0M4RAB2</accession>
<proteinExistence type="predicted"/>
<evidence type="ECO:0000313" key="2">
    <source>
        <dbReference type="Proteomes" id="UP000221469"/>
    </source>
</evidence>
<protein>
    <submittedName>
        <fullName evidence="1">Uncharacterized protein</fullName>
    </submittedName>
</protein>
<organism evidence="1 2">
    <name type="scientific">Mycobacterium phage Bricole</name>
    <dbReference type="NCBI Taxonomy" id="1718601"/>
    <lineage>
        <taxon>Viruses</taxon>
        <taxon>Duplodnaviria</taxon>
        <taxon>Heunggongvirae</taxon>
        <taxon>Uroviricota</taxon>
        <taxon>Caudoviricetes</taxon>
        <taxon>Vilmaviridae</taxon>
        <taxon>Mclasvirinae</taxon>
        <taxon>Bongovirus</taxon>
        <taxon>Bongovirus bongo</taxon>
    </lineage>
</organism>
<reference evidence="1 2" key="1">
    <citation type="submission" date="2015-08" db="EMBL/GenBank/DDBJ databases">
        <authorList>
            <person name="Barekzi N."/>
            <person name="Doss J.H."/>
            <person name="Bluford J."/>
            <person name="Fizer S."/>
            <person name="Garofalo A.E."/>
            <person name="Gasalao M.B."/>
            <person name="Griffin J."/>
            <person name="Henderson C.M."/>
            <person name="Hyre A.N."/>
            <person name="Irons L.B."/>
            <person name="Jafree E."/>
            <person name="Kanda K."/>
            <person name="Matthews D."/>
            <person name="Mclaren B."/>
            <person name="Moriarty A."/>
            <person name="Northam N."/>
            <person name="Ryan M."/>
            <person name="Smith D.E."/>
            <person name="Vanselow D."/>
            <person name="Welch J."/>
            <person name="Gauthier D."/>
            <person name="Anders K.R."/>
            <person name="Bradley K.W."/>
            <person name="Asai D.J."/>
            <person name="Bowman C.A."/>
            <person name="Russell D.A."/>
            <person name="Pope W.H."/>
            <person name="Jacobs-Sera D."/>
            <person name="Hendrix R.W."/>
            <person name="Hatfull G.F."/>
        </authorList>
    </citation>
    <scope>NUCLEOTIDE SEQUENCE [LARGE SCALE GENOMIC DNA]</scope>
</reference>
<dbReference type="Proteomes" id="UP000221469">
    <property type="component" value="Segment"/>
</dbReference>
<dbReference type="EMBL" id="KT591491">
    <property type="protein sequence ID" value="ALF00637.1"/>
    <property type="molecule type" value="Genomic_DNA"/>
</dbReference>
<evidence type="ECO:0000313" key="1">
    <source>
        <dbReference type="EMBL" id="ALF00637.1"/>
    </source>
</evidence>